<dbReference type="dictyBase" id="DDB_G0282137"/>
<evidence type="ECO:0000256" key="2">
    <source>
        <dbReference type="ARBA" id="ARBA00022692"/>
    </source>
</evidence>
<reference evidence="9 10" key="1">
    <citation type="journal article" date="2005" name="Nature">
        <title>The genome of the social amoeba Dictyostelium discoideum.</title>
        <authorList>
            <consortium name="The Dictyostelium discoideum Sequencing Consortium"/>
            <person name="Eichinger L."/>
            <person name="Pachebat J.A."/>
            <person name="Glockner G."/>
            <person name="Rajandream M.A."/>
            <person name="Sucgang R."/>
            <person name="Berriman M."/>
            <person name="Song J."/>
            <person name="Olsen R."/>
            <person name="Szafranski K."/>
            <person name="Xu Q."/>
            <person name="Tunggal B."/>
            <person name="Kummerfeld S."/>
            <person name="Madera M."/>
            <person name="Konfortov B.A."/>
            <person name="Rivero F."/>
            <person name="Bankier A.T."/>
            <person name="Lehmann R."/>
            <person name="Hamlin N."/>
            <person name="Davies R."/>
            <person name="Gaudet P."/>
            <person name="Fey P."/>
            <person name="Pilcher K."/>
            <person name="Chen G."/>
            <person name="Saunders D."/>
            <person name="Sodergren E."/>
            <person name="Davis P."/>
            <person name="Kerhornou A."/>
            <person name="Nie X."/>
            <person name="Hall N."/>
            <person name="Anjard C."/>
            <person name="Hemphill L."/>
            <person name="Bason N."/>
            <person name="Farbrother P."/>
            <person name="Desany B."/>
            <person name="Just E."/>
            <person name="Morio T."/>
            <person name="Rost R."/>
            <person name="Churcher C."/>
            <person name="Cooper J."/>
            <person name="Haydock S."/>
            <person name="van Driessche N."/>
            <person name="Cronin A."/>
            <person name="Goodhead I."/>
            <person name="Muzny D."/>
            <person name="Mourier T."/>
            <person name="Pain A."/>
            <person name="Lu M."/>
            <person name="Harper D."/>
            <person name="Lindsay R."/>
            <person name="Hauser H."/>
            <person name="James K."/>
            <person name="Quiles M."/>
            <person name="Madan Babu M."/>
            <person name="Saito T."/>
            <person name="Buchrieser C."/>
            <person name="Wardroper A."/>
            <person name="Felder M."/>
            <person name="Thangavelu M."/>
            <person name="Johnson D."/>
            <person name="Knights A."/>
            <person name="Loulseged H."/>
            <person name="Mungall K."/>
            <person name="Oliver K."/>
            <person name="Price C."/>
            <person name="Quail M.A."/>
            <person name="Urushihara H."/>
            <person name="Hernandez J."/>
            <person name="Rabbinowitsch E."/>
            <person name="Steffen D."/>
            <person name="Sanders M."/>
            <person name="Ma J."/>
            <person name="Kohara Y."/>
            <person name="Sharp S."/>
            <person name="Simmonds M."/>
            <person name="Spiegler S."/>
            <person name="Tivey A."/>
            <person name="Sugano S."/>
            <person name="White B."/>
            <person name="Walker D."/>
            <person name="Woodward J."/>
            <person name="Winckler T."/>
            <person name="Tanaka Y."/>
            <person name="Shaulsky G."/>
            <person name="Schleicher M."/>
            <person name="Weinstock G."/>
            <person name="Rosenthal A."/>
            <person name="Cox E.C."/>
            <person name="Chisholm R.L."/>
            <person name="Gibbs R."/>
            <person name="Loomis W.F."/>
            <person name="Platzer M."/>
            <person name="Kay R.R."/>
            <person name="Williams J."/>
            <person name="Dear P.H."/>
            <person name="Noegel A.A."/>
            <person name="Barrell B."/>
            <person name="Kuspa A."/>
        </authorList>
    </citation>
    <scope>NUCLEOTIDE SEQUENCE [LARGE SCALE GENOMIC DNA]</scope>
    <source>
        <strain evidence="9 10">AX4</strain>
    </source>
</reference>
<dbReference type="eggNOG" id="KOG0872">
    <property type="taxonomic scope" value="Eukaryota"/>
</dbReference>
<feature type="transmembrane region" description="Helical" evidence="7">
    <location>
        <begin position="435"/>
        <end position="456"/>
    </location>
</feature>
<feature type="domain" description="Fatty acid hydroxylase" evidence="8">
    <location>
        <begin position="172"/>
        <end position="306"/>
    </location>
</feature>
<keyword evidence="10" id="KW-1185">Reference proteome</keyword>
<dbReference type="GO" id="GO:0016020">
    <property type="term" value="C:membrane"/>
    <property type="evidence" value="ECO:0007669"/>
    <property type="project" value="GOC"/>
</dbReference>
<dbReference type="AlphaFoldDB" id="Q54SY8"/>
<dbReference type="GO" id="GO:0005783">
    <property type="term" value="C:endoplasmic reticulum"/>
    <property type="evidence" value="ECO:0000318"/>
    <property type="project" value="GO_Central"/>
</dbReference>
<keyword evidence="2 7" id="KW-0812">Transmembrane</keyword>
<keyword evidence="5" id="KW-0443">Lipid metabolism</keyword>
<sequence>MMKEVKKKLLNKESNVLGLYNAKPNEIENPLGKVTIGASIFSFIQISVFLSWFYWVYKKYMIWFEHEELTRTSTLLPNTSIVKVGIPLFILSIILEYLIGLLSTTDYNSKEQYRLSDTIASFSNGIIQQLIEMWTTLIGDMFGLVMITAIPYKFIYENYGVTRIFEGNWQGFLFMFLARDFCYYWFHRAAHRCAFMWAVHGVHHQPNSFSYHVNLSQGGIQRITSTVFYAPLALFCPPELYTIIFPMEKIYGFFTHTCLVGRSHWLVSLFFVTPSSHRVHHAGAPTKYIDKNYGEMLSIWDKLFGTHQEEEEAIVFGHCQPIDSYEPIYSQFNGWLKIWKKSKLVKSPWKKFLCFIMPPGWDPIIGKEFDLSSSNLKNSTPYNSEKYDSQLPNNLLKFYLLIWFIQTLALSIYLIKMNTQFIKPNGGGGGGGYYFLEIIILFCYIIYSLFCFGSISDLNSNSIYYDSIRLLLTPLIFYSIFNQKLSKSIFVYISIICLISFLILFSNKNYFKFEKSIEKQKRIWIKEIGRDYTNKLNKIK</sequence>
<dbReference type="InterPro" id="IPR006694">
    <property type="entry name" value="Fatty_acid_hydroxylase"/>
</dbReference>
<dbReference type="OMA" id="MITAIPY"/>
<gene>
    <name evidence="9" type="ORF">DDB_G0282137</name>
</gene>
<dbReference type="HOGENOM" id="CLU_033631_2_0_1"/>
<protein>
    <recommendedName>
        <fullName evidence="8">Fatty acid hydroxylase domain-containing protein</fullName>
    </recommendedName>
</protein>
<feature type="transmembrane region" description="Helical" evidence="7">
    <location>
        <begin position="487"/>
        <end position="505"/>
    </location>
</feature>
<feature type="transmembrane region" description="Helical" evidence="7">
    <location>
        <begin position="396"/>
        <end position="415"/>
    </location>
</feature>
<evidence type="ECO:0000259" key="8">
    <source>
        <dbReference type="Pfam" id="PF04116"/>
    </source>
</evidence>
<keyword evidence="6 7" id="KW-0472">Membrane</keyword>
<organism evidence="9 10">
    <name type="scientific">Dictyostelium discoideum</name>
    <name type="common">Social amoeba</name>
    <dbReference type="NCBI Taxonomy" id="44689"/>
    <lineage>
        <taxon>Eukaryota</taxon>
        <taxon>Amoebozoa</taxon>
        <taxon>Evosea</taxon>
        <taxon>Eumycetozoa</taxon>
        <taxon>Dictyostelia</taxon>
        <taxon>Dictyosteliales</taxon>
        <taxon>Dictyosteliaceae</taxon>
        <taxon>Dictyostelium</taxon>
    </lineage>
</organism>
<evidence type="ECO:0000256" key="1">
    <source>
        <dbReference type="ARBA" id="ARBA00004127"/>
    </source>
</evidence>
<evidence type="ECO:0000256" key="5">
    <source>
        <dbReference type="ARBA" id="ARBA00023098"/>
    </source>
</evidence>
<dbReference type="PhylomeDB" id="Q54SY8"/>
<evidence type="ECO:0000256" key="3">
    <source>
        <dbReference type="ARBA" id="ARBA00022989"/>
    </source>
</evidence>
<keyword evidence="4" id="KW-0560">Oxidoreductase</keyword>
<proteinExistence type="predicted"/>
<comment type="subcellular location">
    <subcellularLocation>
        <location evidence="1">Endomembrane system</location>
        <topology evidence="1">Multi-pass membrane protein</topology>
    </subcellularLocation>
</comment>
<evidence type="ECO:0000256" key="6">
    <source>
        <dbReference type="ARBA" id="ARBA00023136"/>
    </source>
</evidence>
<dbReference type="Pfam" id="PF04116">
    <property type="entry name" value="FA_hydroxylase"/>
    <property type="match status" value="1"/>
</dbReference>
<dbReference type="STRING" id="44689.Q54SY8"/>
<evidence type="ECO:0000256" key="4">
    <source>
        <dbReference type="ARBA" id="ARBA00023002"/>
    </source>
</evidence>
<dbReference type="GO" id="GO:0005506">
    <property type="term" value="F:iron ion binding"/>
    <property type="evidence" value="ECO:0007669"/>
    <property type="project" value="InterPro"/>
</dbReference>
<dbReference type="PaxDb" id="44689-DDB0304566"/>
<feature type="transmembrane region" description="Helical" evidence="7">
    <location>
        <begin position="34"/>
        <end position="55"/>
    </location>
</feature>
<dbReference type="GO" id="GO:0050479">
    <property type="term" value="F:glyceryl-ether monooxygenase activity"/>
    <property type="evidence" value="ECO:0000318"/>
    <property type="project" value="GO_Central"/>
</dbReference>
<dbReference type="PANTHER" id="PTHR21624">
    <property type="entry name" value="STEROL DESATURASE-RELATED PROTEIN"/>
    <property type="match status" value="1"/>
</dbReference>
<dbReference type="EMBL" id="AAFI02000045">
    <property type="protein sequence ID" value="EAL66394.1"/>
    <property type="molecule type" value="Genomic_DNA"/>
</dbReference>
<evidence type="ECO:0000313" key="10">
    <source>
        <dbReference type="Proteomes" id="UP000002195"/>
    </source>
</evidence>
<dbReference type="KEGG" id="ddi:DDB_G0282137"/>
<keyword evidence="3 7" id="KW-1133">Transmembrane helix</keyword>
<dbReference type="PANTHER" id="PTHR21624:SF1">
    <property type="entry name" value="ALKYLGLYCEROL MONOOXYGENASE"/>
    <property type="match status" value="1"/>
</dbReference>
<comment type="caution">
    <text evidence="9">The sequence shown here is derived from an EMBL/GenBank/DDBJ whole genome shotgun (WGS) entry which is preliminary data.</text>
</comment>
<dbReference type="GeneID" id="8623422"/>
<dbReference type="InParanoid" id="Q54SY8"/>
<feature type="transmembrane region" description="Helical" evidence="7">
    <location>
        <begin position="84"/>
        <end position="104"/>
    </location>
</feature>
<evidence type="ECO:0000256" key="7">
    <source>
        <dbReference type="SAM" id="Phobius"/>
    </source>
</evidence>
<feature type="transmembrane region" description="Helical" evidence="7">
    <location>
        <begin position="137"/>
        <end position="155"/>
    </location>
</feature>
<dbReference type="GO" id="GO:0006643">
    <property type="term" value="P:membrane lipid metabolic process"/>
    <property type="evidence" value="ECO:0000318"/>
    <property type="project" value="GO_Central"/>
</dbReference>
<dbReference type="Proteomes" id="UP000002195">
    <property type="component" value="Unassembled WGS sequence"/>
</dbReference>
<accession>Q54SY8</accession>
<name>Q54SY8_DICDI</name>
<evidence type="ECO:0000313" key="9">
    <source>
        <dbReference type="EMBL" id="EAL66394.1"/>
    </source>
</evidence>
<dbReference type="GO" id="GO:0008610">
    <property type="term" value="P:lipid biosynthetic process"/>
    <property type="evidence" value="ECO:0007669"/>
    <property type="project" value="InterPro"/>
</dbReference>
<dbReference type="InterPro" id="IPR051689">
    <property type="entry name" value="Sterol_desaturase/TMEM195"/>
</dbReference>
<dbReference type="VEuPathDB" id="AmoebaDB:DDB_G0282137"/>
<dbReference type="RefSeq" id="XP_640367.1">
    <property type="nucleotide sequence ID" value="XM_635275.1"/>
</dbReference>